<evidence type="ECO:0000313" key="4">
    <source>
        <dbReference type="Proteomes" id="UP000230759"/>
    </source>
</evidence>
<organism evidence="3 4">
    <name type="scientific">Candidatus Woesebacteria bacterium CG22_combo_CG10-13_8_21_14_all_45_10</name>
    <dbReference type="NCBI Taxonomy" id="1975060"/>
    <lineage>
        <taxon>Bacteria</taxon>
        <taxon>Candidatus Woeseibacteriota</taxon>
    </lineage>
</organism>
<evidence type="ECO:0000259" key="2">
    <source>
        <dbReference type="Pfam" id="PF00534"/>
    </source>
</evidence>
<dbReference type="EMBL" id="PCSV01000011">
    <property type="protein sequence ID" value="PIP57271.1"/>
    <property type="molecule type" value="Genomic_DNA"/>
</dbReference>
<comment type="caution">
    <text evidence="3">The sequence shown here is derived from an EMBL/GenBank/DDBJ whole genome shotgun (WGS) entry which is preliminary data.</text>
</comment>
<dbReference type="Gene3D" id="3.40.50.2000">
    <property type="entry name" value="Glycogen Phosphorylase B"/>
    <property type="match status" value="2"/>
</dbReference>
<gene>
    <name evidence="3" type="ORF">COX04_00425</name>
</gene>
<dbReference type="CDD" id="cd03809">
    <property type="entry name" value="GT4_MtfB-like"/>
    <property type="match status" value="1"/>
</dbReference>
<evidence type="ECO:0000256" key="1">
    <source>
        <dbReference type="ARBA" id="ARBA00022679"/>
    </source>
</evidence>
<dbReference type="InterPro" id="IPR001296">
    <property type="entry name" value="Glyco_trans_1"/>
</dbReference>
<protein>
    <recommendedName>
        <fullName evidence="2">Glycosyl transferase family 1 domain-containing protein</fullName>
    </recommendedName>
</protein>
<dbReference type="Proteomes" id="UP000230759">
    <property type="component" value="Unassembled WGS sequence"/>
</dbReference>
<dbReference type="GO" id="GO:0009103">
    <property type="term" value="P:lipopolysaccharide biosynthetic process"/>
    <property type="evidence" value="ECO:0007669"/>
    <property type="project" value="TreeGrafter"/>
</dbReference>
<proteinExistence type="predicted"/>
<dbReference type="Pfam" id="PF00534">
    <property type="entry name" value="Glycos_transf_1"/>
    <property type="match status" value="1"/>
</dbReference>
<name>A0A2H0BI01_9BACT</name>
<sequence>MLIGIDGNEANVEKRVGVNVYAFELVCAIAKLENEWGKNHRLIVYLKKPPLNDLPKETQNFKYKIIRGRGLWILTKLMPYLLFGKERPDVFFSPSHYIPPLARQPRVCSIMDLGYLKFSGQFRKYDYWQLRLWSAISIFVSKAVVAISEATKSDIVRHYPFAARKTYVTPLAFDPTKFNRFVSQKDIRRVKEKYTIVGDYLLFLGTLKPSKNTETLIEAFSTISHQPLAITLVIAGKKGWLYDAIFEKVKKLKVEDRVIFTDYVPDEDKPALMAGAKVFCLPSFWEGFGLDVLNALACGVPVVISDKGSLPEVAGEAGIYVDPESSESISRGIAKVLSLGKLEYNRLVEKGFEQVKKFSWEATARKTLEICLKTKTGIN</sequence>
<dbReference type="FunFam" id="3.40.50.2000:FF:000119">
    <property type="entry name" value="Glycosyl transferase group 1"/>
    <property type="match status" value="1"/>
</dbReference>
<dbReference type="GO" id="GO:0016757">
    <property type="term" value="F:glycosyltransferase activity"/>
    <property type="evidence" value="ECO:0007669"/>
    <property type="project" value="InterPro"/>
</dbReference>
<dbReference type="PANTHER" id="PTHR46401:SF2">
    <property type="entry name" value="GLYCOSYLTRANSFERASE WBBK-RELATED"/>
    <property type="match status" value="1"/>
</dbReference>
<dbReference type="SUPFAM" id="SSF53756">
    <property type="entry name" value="UDP-Glycosyltransferase/glycogen phosphorylase"/>
    <property type="match status" value="1"/>
</dbReference>
<dbReference type="AlphaFoldDB" id="A0A2H0BI01"/>
<keyword evidence="1" id="KW-0808">Transferase</keyword>
<reference evidence="3 4" key="1">
    <citation type="submission" date="2017-09" db="EMBL/GenBank/DDBJ databases">
        <title>Depth-based differentiation of microbial function through sediment-hosted aquifers and enrichment of novel symbionts in the deep terrestrial subsurface.</title>
        <authorList>
            <person name="Probst A.J."/>
            <person name="Ladd B."/>
            <person name="Jarett J.K."/>
            <person name="Geller-Mcgrath D.E."/>
            <person name="Sieber C.M."/>
            <person name="Emerson J.B."/>
            <person name="Anantharaman K."/>
            <person name="Thomas B.C."/>
            <person name="Malmstrom R."/>
            <person name="Stieglmeier M."/>
            <person name="Klingl A."/>
            <person name="Woyke T."/>
            <person name="Ryan C.M."/>
            <person name="Banfield J.F."/>
        </authorList>
    </citation>
    <scope>NUCLEOTIDE SEQUENCE [LARGE SCALE GENOMIC DNA]</scope>
    <source>
        <strain evidence="3">CG22_combo_CG10-13_8_21_14_all_45_10</strain>
    </source>
</reference>
<dbReference type="PANTHER" id="PTHR46401">
    <property type="entry name" value="GLYCOSYLTRANSFERASE WBBK-RELATED"/>
    <property type="match status" value="1"/>
</dbReference>
<accession>A0A2H0BI01</accession>
<feature type="domain" description="Glycosyl transferase family 1" evidence="2">
    <location>
        <begin position="199"/>
        <end position="351"/>
    </location>
</feature>
<evidence type="ECO:0000313" key="3">
    <source>
        <dbReference type="EMBL" id="PIP57271.1"/>
    </source>
</evidence>